<proteinExistence type="predicted"/>
<evidence type="ECO:0000256" key="1">
    <source>
        <dbReference type="SAM" id="MobiDB-lite"/>
    </source>
</evidence>
<sequence length="168" mass="18122">MASLTVGTVLAGVPRTVTNLLHTLGLAGEPGFAALHRVLRRNRWSGLKLARTLLNALDHAFVQDGPVVIGVDHTLERRRRAHVHPAGHCFDSVRSSTEQTVTSHGLRWMSAMLLVEVPFADHSLGPGHPAAPAPPAARSASGRRHGWRVRRADPAPRGRLVDVACYAP</sequence>
<evidence type="ECO:0000313" key="3">
    <source>
        <dbReference type="EMBL" id="CCD02805.1"/>
    </source>
</evidence>
<keyword evidence="4" id="KW-1185">Reference proteome</keyword>
<dbReference type="EMBL" id="HE577330">
    <property type="protein sequence ID" value="CCD02805.1"/>
    <property type="molecule type" value="Genomic_DNA"/>
</dbReference>
<name>A0A9P1JZJ4_9PROT</name>
<dbReference type="AlphaFoldDB" id="A0A9P1JZJ4"/>
<accession>A0A9P1JZJ4</accession>
<reference evidence="3 4" key="1">
    <citation type="journal article" date="2011" name="PLoS Genet.">
        <title>Azospirillum genomes reveal transition of bacteria from aquatic to terrestrial environments.</title>
        <authorList>
            <person name="Wisniewski-Dye F."/>
            <person name="Borziak K."/>
            <person name="Khalsa-Moyers G."/>
            <person name="Alexandre G."/>
            <person name="Sukharnikov L.O."/>
            <person name="Wuichet K."/>
            <person name="Hurst G.B."/>
            <person name="McDonald W.H."/>
            <person name="Robertson J.S."/>
            <person name="Barbe V."/>
            <person name="Calteau A."/>
            <person name="Rouy Z."/>
            <person name="Mangenot S."/>
            <person name="Prigent-Combaret C."/>
            <person name="Normand P."/>
            <person name="Boyer M."/>
            <person name="Siguier P."/>
            <person name="Dessaux Y."/>
            <person name="Elmerich C."/>
            <person name="Condemine G."/>
            <person name="Krishnen G."/>
            <person name="Kennedy I."/>
            <person name="Paterson A.H."/>
            <person name="Gonzalez V."/>
            <person name="Mavingui P."/>
            <person name="Zhulin I.B."/>
        </authorList>
    </citation>
    <scope>NUCLEOTIDE SEQUENCE [LARGE SCALE GENOMIC DNA]</scope>
    <source>
        <strain evidence="3 4">Sp245</strain>
    </source>
</reference>
<keyword evidence="3" id="KW-0614">Plasmid</keyword>
<feature type="region of interest" description="Disordered" evidence="1">
    <location>
        <begin position="125"/>
        <end position="153"/>
    </location>
</feature>
<dbReference type="Pfam" id="PF13546">
    <property type="entry name" value="DDE_5"/>
    <property type="match status" value="1"/>
</dbReference>
<geneLocation type="plasmid" evidence="3 4">
    <name>AZOBR_p3</name>
</geneLocation>
<evidence type="ECO:0000259" key="2">
    <source>
        <dbReference type="Pfam" id="PF13546"/>
    </source>
</evidence>
<dbReference type="Proteomes" id="UP000007319">
    <property type="component" value="Plasmid AZOBR_p3"/>
</dbReference>
<dbReference type="KEGG" id="abs:AZOBR_p340043"/>
<protein>
    <recommendedName>
        <fullName evidence="2">Transposase IS701-like DDE domain-containing protein</fullName>
    </recommendedName>
</protein>
<dbReference type="InterPro" id="IPR038721">
    <property type="entry name" value="IS701-like_DDE_dom"/>
</dbReference>
<evidence type="ECO:0000313" key="4">
    <source>
        <dbReference type="Proteomes" id="UP000007319"/>
    </source>
</evidence>
<gene>
    <name evidence="3" type="ORF">AZOBR_p340043</name>
</gene>
<organism evidence="3 4">
    <name type="scientific">Azospirillum baldaniorum</name>
    <dbReference type="NCBI Taxonomy" id="1064539"/>
    <lineage>
        <taxon>Bacteria</taxon>
        <taxon>Pseudomonadati</taxon>
        <taxon>Pseudomonadota</taxon>
        <taxon>Alphaproteobacteria</taxon>
        <taxon>Rhodospirillales</taxon>
        <taxon>Azospirillaceae</taxon>
        <taxon>Azospirillum</taxon>
    </lineage>
</organism>
<feature type="domain" description="Transposase IS701-like DDE" evidence="2">
    <location>
        <begin position="4"/>
        <end position="118"/>
    </location>
</feature>